<proteinExistence type="predicted"/>
<evidence type="ECO:0000313" key="3">
    <source>
        <dbReference type="Proteomes" id="UP001172102"/>
    </source>
</evidence>
<accession>A0AA40B0E1</accession>
<name>A0AA40B0E1_9PEZI</name>
<dbReference type="EMBL" id="JAUKUA010000002">
    <property type="protein sequence ID" value="KAK0725281.1"/>
    <property type="molecule type" value="Genomic_DNA"/>
</dbReference>
<dbReference type="AlphaFoldDB" id="A0AA40B0E1"/>
<dbReference type="PANTHER" id="PTHR34618:SF3">
    <property type="entry name" value="GEGH 16 PROTEIN"/>
    <property type="match status" value="1"/>
</dbReference>
<feature type="region of interest" description="Disordered" evidence="1">
    <location>
        <begin position="184"/>
        <end position="224"/>
    </location>
</feature>
<dbReference type="Proteomes" id="UP001172102">
    <property type="component" value="Unassembled WGS sequence"/>
</dbReference>
<comment type="caution">
    <text evidence="2">The sequence shown here is derived from an EMBL/GenBank/DDBJ whole genome shotgun (WGS) entry which is preliminary data.</text>
</comment>
<protein>
    <submittedName>
        <fullName evidence="2">Uncharacterized protein</fullName>
    </submittedName>
</protein>
<reference evidence="2" key="1">
    <citation type="submission" date="2023-06" db="EMBL/GenBank/DDBJ databases">
        <title>Genome-scale phylogeny and comparative genomics of the fungal order Sordariales.</title>
        <authorList>
            <consortium name="Lawrence Berkeley National Laboratory"/>
            <person name="Hensen N."/>
            <person name="Bonometti L."/>
            <person name="Westerberg I."/>
            <person name="Brannstrom I.O."/>
            <person name="Guillou S."/>
            <person name="Cros-Aarteil S."/>
            <person name="Calhoun S."/>
            <person name="Haridas S."/>
            <person name="Kuo A."/>
            <person name="Mondo S."/>
            <person name="Pangilinan J."/>
            <person name="Riley R."/>
            <person name="Labutti K."/>
            <person name="Andreopoulos B."/>
            <person name="Lipzen A."/>
            <person name="Chen C."/>
            <person name="Yanf M."/>
            <person name="Daum C."/>
            <person name="Ng V."/>
            <person name="Clum A."/>
            <person name="Steindorff A."/>
            <person name="Ohm R."/>
            <person name="Martin F."/>
            <person name="Silar P."/>
            <person name="Natvig D."/>
            <person name="Lalanne C."/>
            <person name="Gautier V."/>
            <person name="Ament-Velasquez S.L."/>
            <person name="Kruys A."/>
            <person name="Hutchinson M.I."/>
            <person name="Powell A.J."/>
            <person name="Barry K."/>
            <person name="Miller A.N."/>
            <person name="Grigoriev I.V."/>
            <person name="Debuchy R."/>
            <person name="Gladieux P."/>
            <person name="Thoren M.H."/>
            <person name="Johannesson H."/>
        </authorList>
    </citation>
    <scope>NUCLEOTIDE SEQUENCE</scope>
    <source>
        <strain evidence="2">SMH4607-1</strain>
    </source>
</reference>
<gene>
    <name evidence="2" type="ORF">B0H67DRAFT_658681</name>
</gene>
<feature type="non-terminal residue" evidence="2">
    <location>
        <position position="1"/>
    </location>
</feature>
<feature type="compositionally biased region" description="Basic residues" evidence="1">
    <location>
        <begin position="203"/>
        <end position="215"/>
    </location>
</feature>
<sequence>KTTCPASTDYPRPRPRLQRQRTIPGQGQDFNVTVTMPVNLQCTGGVYPLLPPPPPPFQEVANPSAVSTGNICTVRCRNNAVAGPFGRCFAVQQTDTKAKVNTPENIATADPIDAVLAQVAQNKVDLSKVLAANRNAGDSQAAQNADAGASILGQNAGTIRAFSTLTPVAASATAVANVSTTAAAATATAATGNKGGNGNGNRRSGRNRGNNKRRFVVADEDESS</sequence>
<dbReference type="InterPro" id="IPR021476">
    <property type="entry name" value="Egh16-like"/>
</dbReference>
<keyword evidence="3" id="KW-1185">Reference proteome</keyword>
<evidence type="ECO:0000313" key="2">
    <source>
        <dbReference type="EMBL" id="KAK0725281.1"/>
    </source>
</evidence>
<evidence type="ECO:0000256" key="1">
    <source>
        <dbReference type="SAM" id="MobiDB-lite"/>
    </source>
</evidence>
<organism evidence="2 3">
    <name type="scientific">Lasiosphaeris hirsuta</name>
    <dbReference type="NCBI Taxonomy" id="260670"/>
    <lineage>
        <taxon>Eukaryota</taxon>
        <taxon>Fungi</taxon>
        <taxon>Dikarya</taxon>
        <taxon>Ascomycota</taxon>
        <taxon>Pezizomycotina</taxon>
        <taxon>Sordariomycetes</taxon>
        <taxon>Sordariomycetidae</taxon>
        <taxon>Sordariales</taxon>
        <taxon>Lasiosphaeriaceae</taxon>
        <taxon>Lasiosphaeris</taxon>
    </lineage>
</organism>
<dbReference type="PANTHER" id="PTHR34618">
    <property type="entry name" value="SURFACE PROTEIN MAS1, PUTATIVE-RELATED"/>
    <property type="match status" value="1"/>
</dbReference>